<gene>
    <name evidence="8" type="ORF">Voc01_060250</name>
</gene>
<dbReference type="Pfam" id="PF08281">
    <property type="entry name" value="Sigma70_r4_2"/>
    <property type="match status" value="1"/>
</dbReference>
<evidence type="ECO:0000256" key="3">
    <source>
        <dbReference type="ARBA" id="ARBA00023082"/>
    </source>
</evidence>
<evidence type="ECO:0000256" key="5">
    <source>
        <dbReference type="ARBA" id="ARBA00023163"/>
    </source>
</evidence>
<dbReference type="InterPro" id="IPR039425">
    <property type="entry name" value="RNA_pol_sigma-70-like"/>
</dbReference>
<dbReference type="InterPro" id="IPR007627">
    <property type="entry name" value="RNA_pol_sigma70_r2"/>
</dbReference>
<feature type="domain" description="RNA polymerase sigma factor 70 region 4 type 2" evidence="7">
    <location>
        <begin position="103"/>
        <end position="154"/>
    </location>
</feature>
<feature type="domain" description="RNA polymerase sigma-70 region 2" evidence="6">
    <location>
        <begin position="13"/>
        <end position="78"/>
    </location>
</feature>
<dbReference type="InterPro" id="IPR013249">
    <property type="entry name" value="RNA_pol_sigma70_r4_t2"/>
</dbReference>
<dbReference type="InterPro" id="IPR014284">
    <property type="entry name" value="RNA_pol_sigma-70_dom"/>
</dbReference>
<reference evidence="8" key="1">
    <citation type="submission" date="2021-01" db="EMBL/GenBank/DDBJ databases">
        <title>Whole genome shotgun sequence of Virgisporangium ochraceum NBRC 16418.</title>
        <authorList>
            <person name="Komaki H."/>
            <person name="Tamura T."/>
        </authorList>
    </citation>
    <scope>NUCLEOTIDE SEQUENCE</scope>
    <source>
        <strain evidence="8">NBRC 16418</strain>
    </source>
</reference>
<protein>
    <submittedName>
        <fullName evidence="8">RNA polymerase sigma24 factor</fullName>
    </submittedName>
</protein>
<keyword evidence="9" id="KW-1185">Reference proteome</keyword>
<dbReference type="NCBIfam" id="TIGR02937">
    <property type="entry name" value="sigma70-ECF"/>
    <property type="match status" value="1"/>
</dbReference>
<keyword evidence="3" id="KW-0731">Sigma factor</keyword>
<dbReference type="GO" id="GO:0006352">
    <property type="term" value="P:DNA-templated transcription initiation"/>
    <property type="evidence" value="ECO:0007669"/>
    <property type="project" value="InterPro"/>
</dbReference>
<name>A0A8J3ZZK5_9ACTN</name>
<dbReference type="Gene3D" id="1.10.10.10">
    <property type="entry name" value="Winged helix-like DNA-binding domain superfamily/Winged helix DNA-binding domain"/>
    <property type="match status" value="1"/>
</dbReference>
<dbReference type="NCBIfam" id="TIGR02983">
    <property type="entry name" value="SigE-fam_strep"/>
    <property type="match status" value="1"/>
</dbReference>
<keyword evidence="5" id="KW-0804">Transcription</keyword>
<dbReference type="AlphaFoldDB" id="A0A8J3ZZK5"/>
<organism evidence="8 9">
    <name type="scientific">Virgisporangium ochraceum</name>
    <dbReference type="NCBI Taxonomy" id="65505"/>
    <lineage>
        <taxon>Bacteria</taxon>
        <taxon>Bacillati</taxon>
        <taxon>Actinomycetota</taxon>
        <taxon>Actinomycetes</taxon>
        <taxon>Micromonosporales</taxon>
        <taxon>Micromonosporaceae</taxon>
        <taxon>Virgisporangium</taxon>
    </lineage>
</organism>
<dbReference type="RefSeq" id="WP_203930999.1">
    <property type="nucleotide sequence ID" value="NZ_BOPH01000085.1"/>
</dbReference>
<sequence>MRAELEREYVEYVSAHLGRMRRVAYLLCGDFDRADDIVQATVERLYLRWRQVRNAGNVDAYVHTVLVRVFLAERRRLWSRVRLMDEPPDRAAPAAQPHDERIAVRSALRRLPRRQQAVLVLRFLCDLPVAEVAGILGCAPGTVKSQTSDGLAALRRALGDRPLEGLLDRRMR</sequence>
<dbReference type="SUPFAM" id="SSF88946">
    <property type="entry name" value="Sigma2 domain of RNA polymerase sigma factors"/>
    <property type="match status" value="1"/>
</dbReference>
<dbReference type="PANTHER" id="PTHR43133">
    <property type="entry name" value="RNA POLYMERASE ECF-TYPE SIGMA FACTO"/>
    <property type="match status" value="1"/>
</dbReference>
<evidence type="ECO:0000256" key="1">
    <source>
        <dbReference type="ARBA" id="ARBA00010641"/>
    </source>
</evidence>
<dbReference type="PANTHER" id="PTHR43133:SF50">
    <property type="entry name" value="ECF RNA POLYMERASE SIGMA FACTOR SIGM"/>
    <property type="match status" value="1"/>
</dbReference>
<dbReference type="SUPFAM" id="SSF88659">
    <property type="entry name" value="Sigma3 and sigma4 domains of RNA polymerase sigma factors"/>
    <property type="match status" value="1"/>
</dbReference>
<keyword evidence="2" id="KW-0805">Transcription regulation</keyword>
<dbReference type="InterPro" id="IPR014325">
    <property type="entry name" value="RNA_pol_sigma-E_actinobac"/>
</dbReference>
<dbReference type="CDD" id="cd06171">
    <property type="entry name" value="Sigma70_r4"/>
    <property type="match status" value="1"/>
</dbReference>
<dbReference type="InterPro" id="IPR013325">
    <property type="entry name" value="RNA_pol_sigma_r2"/>
</dbReference>
<dbReference type="InterPro" id="IPR013324">
    <property type="entry name" value="RNA_pol_sigma_r3/r4-like"/>
</dbReference>
<evidence type="ECO:0000313" key="9">
    <source>
        <dbReference type="Proteomes" id="UP000635606"/>
    </source>
</evidence>
<comment type="similarity">
    <text evidence="1">Belongs to the sigma-70 factor family. ECF subfamily.</text>
</comment>
<evidence type="ECO:0000256" key="2">
    <source>
        <dbReference type="ARBA" id="ARBA00023015"/>
    </source>
</evidence>
<evidence type="ECO:0000313" key="8">
    <source>
        <dbReference type="EMBL" id="GIJ71108.1"/>
    </source>
</evidence>
<evidence type="ECO:0000256" key="4">
    <source>
        <dbReference type="ARBA" id="ARBA00023125"/>
    </source>
</evidence>
<evidence type="ECO:0000259" key="7">
    <source>
        <dbReference type="Pfam" id="PF08281"/>
    </source>
</evidence>
<dbReference type="Proteomes" id="UP000635606">
    <property type="component" value="Unassembled WGS sequence"/>
</dbReference>
<dbReference type="InterPro" id="IPR036388">
    <property type="entry name" value="WH-like_DNA-bd_sf"/>
</dbReference>
<keyword evidence="4" id="KW-0238">DNA-binding</keyword>
<dbReference type="EMBL" id="BOPH01000085">
    <property type="protein sequence ID" value="GIJ71108.1"/>
    <property type="molecule type" value="Genomic_DNA"/>
</dbReference>
<dbReference type="Gene3D" id="1.10.1740.10">
    <property type="match status" value="1"/>
</dbReference>
<dbReference type="GO" id="GO:0003677">
    <property type="term" value="F:DNA binding"/>
    <property type="evidence" value="ECO:0007669"/>
    <property type="project" value="UniProtKB-KW"/>
</dbReference>
<evidence type="ECO:0000259" key="6">
    <source>
        <dbReference type="Pfam" id="PF04542"/>
    </source>
</evidence>
<dbReference type="Pfam" id="PF04542">
    <property type="entry name" value="Sigma70_r2"/>
    <property type="match status" value="1"/>
</dbReference>
<comment type="caution">
    <text evidence="8">The sequence shown here is derived from an EMBL/GenBank/DDBJ whole genome shotgun (WGS) entry which is preliminary data.</text>
</comment>
<accession>A0A8J3ZZK5</accession>
<dbReference type="GO" id="GO:0016987">
    <property type="term" value="F:sigma factor activity"/>
    <property type="evidence" value="ECO:0007669"/>
    <property type="project" value="UniProtKB-KW"/>
</dbReference>
<proteinExistence type="inferred from homology"/>